<comment type="caution">
    <text evidence="2">The sequence shown here is derived from an EMBL/GenBank/DDBJ whole genome shotgun (WGS) entry which is preliminary data.</text>
</comment>
<dbReference type="Proteomes" id="UP000673691">
    <property type="component" value="Unassembled WGS sequence"/>
</dbReference>
<accession>A0A8H7ZN17</accession>
<gene>
    <name evidence="2" type="ORF">BJ554DRAFT_4177</name>
</gene>
<protein>
    <submittedName>
        <fullName evidence="2">Uncharacterized protein</fullName>
    </submittedName>
</protein>
<dbReference type="AlphaFoldDB" id="A0A8H7ZN17"/>
<name>A0A8H7ZN17_9FUNG</name>
<sequence>MFARRNLPAIACRKSQAARHTHARIARPHTHAPSRALTPFSAPRSPTTCLSLALSLSLSLALGDSSASRSLLLSAPAHASFALLFPPSTLPAPRPPPRPLSRRLLPPLYLAANSGGGGLLDHGCKRGAGRRVSGSRARSRLDRVENP</sequence>
<evidence type="ECO:0000256" key="1">
    <source>
        <dbReference type="SAM" id="MobiDB-lite"/>
    </source>
</evidence>
<evidence type="ECO:0000313" key="2">
    <source>
        <dbReference type="EMBL" id="KAG5456160.1"/>
    </source>
</evidence>
<proteinExistence type="predicted"/>
<organism evidence="2 3">
    <name type="scientific">Olpidium bornovanus</name>
    <dbReference type="NCBI Taxonomy" id="278681"/>
    <lineage>
        <taxon>Eukaryota</taxon>
        <taxon>Fungi</taxon>
        <taxon>Fungi incertae sedis</taxon>
        <taxon>Olpidiomycota</taxon>
        <taxon>Olpidiomycotina</taxon>
        <taxon>Olpidiomycetes</taxon>
        <taxon>Olpidiales</taxon>
        <taxon>Olpidiaceae</taxon>
        <taxon>Olpidium</taxon>
    </lineage>
</organism>
<keyword evidence="3" id="KW-1185">Reference proteome</keyword>
<evidence type="ECO:0000313" key="3">
    <source>
        <dbReference type="Proteomes" id="UP000673691"/>
    </source>
</evidence>
<dbReference type="EMBL" id="JAEFCI010012178">
    <property type="protein sequence ID" value="KAG5456160.1"/>
    <property type="molecule type" value="Genomic_DNA"/>
</dbReference>
<reference evidence="2 3" key="1">
    <citation type="journal article" name="Sci. Rep.">
        <title>Genome-scale phylogenetic analyses confirm Olpidium as the closest living zoosporic fungus to the non-flagellated, terrestrial fungi.</title>
        <authorList>
            <person name="Chang Y."/>
            <person name="Rochon D."/>
            <person name="Sekimoto S."/>
            <person name="Wang Y."/>
            <person name="Chovatia M."/>
            <person name="Sandor L."/>
            <person name="Salamov A."/>
            <person name="Grigoriev I.V."/>
            <person name="Stajich J.E."/>
            <person name="Spatafora J.W."/>
        </authorList>
    </citation>
    <scope>NUCLEOTIDE SEQUENCE [LARGE SCALE GENOMIC DNA]</scope>
    <source>
        <strain evidence="2">S191</strain>
    </source>
</reference>
<feature type="region of interest" description="Disordered" evidence="1">
    <location>
        <begin position="116"/>
        <end position="147"/>
    </location>
</feature>